<sequence>MTEEILLRVLHGEVLGASEAYTLMHGLMSGEFTQAQMGAILGILRVRGERKEELLGFARAMRDFATPFLIPAGCLAADNCGTGGDGRGTLNISTGAALLAFALGVPVVKHGNRSVSSRSGSADFLEHLGFPIDLAKDAMERLFAETGFAFLYAPLYHPAMRAIQGVRRELKVRTVFNILGPLTTPCSVAYKMVGVYDPKLLEPVAYVLSLFGVRRGLVVWGEPGVDEVSVSGKTCCLLVEEGRISPLTFHPHEVGFPEYPVEEIQGGDPAENARLFLDILSGEVRGAHRDALVVNAAFLVWLSERARTLTEAVQKVEKAIDSGRALERVEELLGVARRMREGGEHGRHS</sequence>
<feature type="binding site" evidence="9">
    <location>
        <position position="81"/>
    </location>
    <ligand>
        <name>5-phospho-alpha-D-ribose 1-diphosphate</name>
        <dbReference type="ChEBI" id="CHEBI:58017"/>
    </ligand>
</feature>
<evidence type="ECO:0000256" key="6">
    <source>
        <dbReference type="ARBA" id="ARBA00023141"/>
    </source>
</evidence>
<feature type="binding site" evidence="9">
    <location>
        <position position="167"/>
    </location>
    <ligand>
        <name>anthranilate</name>
        <dbReference type="ChEBI" id="CHEBI:16567"/>
        <label>2</label>
    </ligand>
</feature>
<comment type="cofactor">
    <cofactor evidence="9">
        <name>Mg(2+)</name>
        <dbReference type="ChEBI" id="CHEBI:18420"/>
    </cofactor>
    <text evidence="9">Binds 2 magnesium ions per monomer.</text>
</comment>
<feature type="binding site" evidence="9">
    <location>
        <begin position="91"/>
        <end position="94"/>
    </location>
    <ligand>
        <name>5-phospho-alpha-D-ribose 1-diphosphate</name>
        <dbReference type="ChEBI" id="CHEBI:58017"/>
    </ligand>
</feature>
<dbReference type="SUPFAM" id="SSF52418">
    <property type="entry name" value="Nucleoside phosphorylase/phosphoribosyltransferase catalytic domain"/>
    <property type="match status" value="1"/>
</dbReference>
<evidence type="ECO:0000259" key="11">
    <source>
        <dbReference type="Pfam" id="PF02885"/>
    </source>
</evidence>
<dbReference type="Pfam" id="PF00591">
    <property type="entry name" value="Glycos_transf_3"/>
    <property type="match status" value="1"/>
</dbReference>
<evidence type="ECO:0000256" key="1">
    <source>
        <dbReference type="ARBA" id="ARBA00004907"/>
    </source>
</evidence>
<dbReference type="PANTHER" id="PTHR43285:SF2">
    <property type="entry name" value="ANTHRANILATE PHOSPHORIBOSYLTRANSFERASE"/>
    <property type="match status" value="1"/>
</dbReference>
<evidence type="ECO:0000256" key="5">
    <source>
        <dbReference type="ARBA" id="ARBA00022822"/>
    </source>
</evidence>
<dbReference type="UniPathway" id="UPA00035">
    <property type="reaction ID" value="UER00041"/>
</dbReference>
<feature type="binding site" evidence="9">
    <location>
        <begin position="84"/>
        <end position="85"/>
    </location>
    <ligand>
        <name>5-phospho-alpha-D-ribose 1-diphosphate</name>
        <dbReference type="ChEBI" id="CHEBI:58017"/>
    </ligand>
</feature>
<comment type="caution">
    <text evidence="12">The sequence shown here is derived from an EMBL/GenBank/DDBJ whole genome shotgun (WGS) entry which is preliminary data.</text>
</comment>
<dbReference type="NCBIfam" id="TIGR01245">
    <property type="entry name" value="trpD"/>
    <property type="match status" value="1"/>
</dbReference>
<dbReference type="GO" id="GO:0005829">
    <property type="term" value="C:cytosol"/>
    <property type="evidence" value="ECO:0007669"/>
    <property type="project" value="TreeGrafter"/>
</dbReference>
<proteinExistence type="inferred from homology"/>
<dbReference type="InterPro" id="IPR000312">
    <property type="entry name" value="Glycosyl_Trfase_fam3"/>
</dbReference>
<dbReference type="GO" id="GO:0000162">
    <property type="term" value="P:L-tryptophan biosynthetic process"/>
    <property type="evidence" value="ECO:0007669"/>
    <property type="project" value="UniProtKB-UniRule"/>
</dbReference>
<dbReference type="GO" id="GO:0004048">
    <property type="term" value="F:anthranilate phosphoribosyltransferase activity"/>
    <property type="evidence" value="ECO:0007669"/>
    <property type="project" value="UniProtKB-UniRule"/>
</dbReference>
<comment type="catalytic activity">
    <reaction evidence="7 9">
        <text>N-(5-phospho-beta-D-ribosyl)anthranilate + diphosphate = 5-phospho-alpha-D-ribose 1-diphosphate + anthranilate</text>
        <dbReference type="Rhea" id="RHEA:11768"/>
        <dbReference type="ChEBI" id="CHEBI:16567"/>
        <dbReference type="ChEBI" id="CHEBI:18277"/>
        <dbReference type="ChEBI" id="CHEBI:33019"/>
        <dbReference type="ChEBI" id="CHEBI:58017"/>
        <dbReference type="EC" id="2.4.2.18"/>
    </reaction>
</comment>
<dbReference type="GO" id="GO:0000287">
    <property type="term" value="F:magnesium ion binding"/>
    <property type="evidence" value="ECO:0007669"/>
    <property type="project" value="UniProtKB-UniRule"/>
</dbReference>
<keyword evidence="5 9" id="KW-0822">Tryptophan biosynthesis</keyword>
<gene>
    <name evidence="9 12" type="primary">trpD</name>
    <name evidence="12" type="ORF">ENV30_06015</name>
</gene>
<evidence type="ECO:0000256" key="2">
    <source>
        <dbReference type="ARBA" id="ARBA00022605"/>
    </source>
</evidence>
<dbReference type="FunFam" id="3.40.1030.10:FF:000002">
    <property type="entry name" value="Anthranilate phosphoribosyltransferase"/>
    <property type="match status" value="1"/>
</dbReference>
<feature type="binding site" evidence="9">
    <location>
        <position position="226"/>
    </location>
    <ligand>
        <name>Mg(2+)</name>
        <dbReference type="ChEBI" id="CHEBI:18420"/>
        <label>2</label>
    </ligand>
</feature>
<dbReference type="InterPro" id="IPR035902">
    <property type="entry name" value="Nuc_phospho_transferase"/>
</dbReference>
<evidence type="ECO:0000256" key="9">
    <source>
        <dbReference type="HAMAP-Rule" id="MF_00211"/>
    </source>
</evidence>
<dbReference type="AlphaFoldDB" id="A0A7V3YGY4"/>
<dbReference type="Gene3D" id="3.40.1030.10">
    <property type="entry name" value="Nucleoside phosphorylase/phosphoribosyltransferase catalytic domain"/>
    <property type="match status" value="1"/>
</dbReference>
<dbReference type="SUPFAM" id="SSF47648">
    <property type="entry name" value="Nucleoside phosphorylase/phosphoribosyltransferase N-terminal domain"/>
    <property type="match status" value="1"/>
</dbReference>
<evidence type="ECO:0000259" key="10">
    <source>
        <dbReference type="Pfam" id="PF00591"/>
    </source>
</evidence>
<evidence type="ECO:0000256" key="7">
    <source>
        <dbReference type="ARBA" id="ARBA00052328"/>
    </source>
</evidence>
<evidence type="ECO:0000256" key="3">
    <source>
        <dbReference type="ARBA" id="ARBA00022676"/>
    </source>
</evidence>
<protein>
    <recommendedName>
        <fullName evidence="9">Anthranilate phosphoribosyltransferase</fullName>
        <ecNumber evidence="9">2.4.2.18</ecNumber>
    </recommendedName>
</protein>
<organism evidence="12">
    <name type="scientific">Candidatus Caldatribacterium californiense</name>
    <dbReference type="NCBI Taxonomy" id="1454726"/>
    <lineage>
        <taxon>Bacteria</taxon>
        <taxon>Pseudomonadati</taxon>
        <taxon>Atribacterota</taxon>
        <taxon>Atribacteria</taxon>
        <taxon>Atribacterales</taxon>
        <taxon>Candidatus Caldatribacteriaceae</taxon>
        <taxon>Candidatus Caldatribacterium</taxon>
    </lineage>
</organism>
<feature type="binding site" evidence="9">
    <location>
        <position position="121"/>
    </location>
    <ligand>
        <name>5-phospho-alpha-D-ribose 1-diphosphate</name>
        <dbReference type="ChEBI" id="CHEBI:58017"/>
    </ligand>
</feature>
<feature type="binding site" evidence="9">
    <location>
        <position position="93"/>
    </location>
    <ligand>
        <name>Mg(2+)</name>
        <dbReference type="ChEBI" id="CHEBI:18420"/>
        <label>1</label>
    </ligand>
</feature>
<feature type="binding site" evidence="9">
    <location>
        <position position="227"/>
    </location>
    <ligand>
        <name>Mg(2+)</name>
        <dbReference type="ChEBI" id="CHEBI:18420"/>
        <label>1</label>
    </ligand>
</feature>
<comment type="function">
    <text evidence="9">Catalyzes the transfer of the phosphoribosyl group of 5-phosphorylribose-1-pyrophosphate (PRPP) to anthranilate to yield N-(5'-phosphoribosyl)-anthranilate (PRA).</text>
</comment>
<comment type="similarity">
    <text evidence="9">Belongs to the anthranilate phosphoribosyltransferase family.</text>
</comment>
<feature type="binding site" evidence="9">
    <location>
        <position position="89"/>
    </location>
    <ligand>
        <name>5-phospho-alpha-D-ribose 1-diphosphate</name>
        <dbReference type="ChEBI" id="CHEBI:58017"/>
    </ligand>
</feature>
<dbReference type="Gene3D" id="1.20.970.10">
    <property type="entry name" value="Transferase, Pyrimidine Nucleoside Phosphorylase, Chain C"/>
    <property type="match status" value="1"/>
</dbReference>
<comment type="caution">
    <text evidence="9">Lacks conserved residue(s) required for the propagation of feature annotation.</text>
</comment>
<evidence type="ECO:0000256" key="8">
    <source>
        <dbReference type="ARBA" id="ARBA00061188"/>
    </source>
</evidence>
<keyword evidence="9" id="KW-0479">Metal-binding</keyword>
<comment type="similarity">
    <text evidence="8">In the C-terminal section; belongs to the anthranilate phosphoribosyltransferase family.</text>
</comment>
<feature type="binding site" evidence="9">
    <location>
        <position position="112"/>
    </location>
    <ligand>
        <name>anthranilate</name>
        <dbReference type="ChEBI" id="CHEBI:16567"/>
        <label>1</label>
    </ligand>
</feature>
<dbReference type="EC" id="2.4.2.18" evidence="9"/>
<accession>A0A7V3YGY4</accession>
<feature type="domain" description="Glycosyl transferase family 3 N-terminal" evidence="11">
    <location>
        <begin position="4"/>
        <end position="65"/>
    </location>
</feature>
<evidence type="ECO:0000256" key="4">
    <source>
        <dbReference type="ARBA" id="ARBA00022679"/>
    </source>
</evidence>
<name>A0A7V3YGY4_9BACT</name>
<keyword evidence="2 9" id="KW-0028">Amino-acid biosynthesis</keyword>
<keyword evidence="6 9" id="KW-0057">Aromatic amino acid biosynthesis</keyword>
<dbReference type="InterPro" id="IPR005940">
    <property type="entry name" value="Anthranilate_Pribosyl_Tfrase"/>
</dbReference>
<keyword evidence="3 9" id="KW-0328">Glycosyltransferase</keyword>
<feature type="binding site" evidence="9">
    <location>
        <position position="81"/>
    </location>
    <ligand>
        <name>anthranilate</name>
        <dbReference type="ChEBI" id="CHEBI:16567"/>
        <label>1</label>
    </ligand>
</feature>
<dbReference type="EMBL" id="DTFV01000085">
    <property type="protein sequence ID" value="HGI30846.1"/>
    <property type="molecule type" value="Genomic_DNA"/>
</dbReference>
<feature type="binding site" evidence="9">
    <location>
        <position position="227"/>
    </location>
    <ligand>
        <name>Mg(2+)</name>
        <dbReference type="ChEBI" id="CHEBI:18420"/>
        <label>2</label>
    </ligand>
</feature>
<dbReference type="HAMAP" id="MF_00211">
    <property type="entry name" value="TrpD"/>
    <property type="match status" value="1"/>
</dbReference>
<dbReference type="Pfam" id="PF02885">
    <property type="entry name" value="Glycos_trans_3N"/>
    <property type="match status" value="1"/>
</dbReference>
<dbReference type="PANTHER" id="PTHR43285">
    <property type="entry name" value="ANTHRANILATE PHOSPHORIBOSYLTRANSFERASE"/>
    <property type="match status" value="1"/>
</dbReference>
<feature type="binding site" evidence="9">
    <location>
        <begin position="109"/>
        <end position="117"/>
    </location>
    <ligand>
        <name>5-phospho-alpha-D-ribose 1-diphosphate</name>
        <dbReference type="ChEBI" id="CHEBI:58017"/>
    </ligand>
</feature>
<keyword evidence="9" id="KW-0460">Magnesium</keyword>
<comment type="subunit">
    <text evidence="9">Homodimer.</text>
</comment>
<dbReference type="InterPro" id="IPR036320">
    <property type="entry name" value="Glycosyl_Trfase_fam3_N_dom_sf"/>
</dbReference>
<feature type="domain" description="Glycosyl transferase family 3" evidence="10">
    <location>
        <begin position="76"/>
        <end position="326"/>
    </location>
</feature>
<keyword evidence="4 9" id="KW-0808">Transferase</keyword>
<comment type="pathway">
    <text evidence="1 9">Amino-acid biosynthesis; L-tryptophan biosynthesis; L-tryptophan from chorismate: step 2/5.</text>
</comment>
<reference evidence="12" key="1">
    <citation type="journal article" date="2020" name="mSystems">
        <title>Genome- and Community-Level Interaction Insights into Carbon Utilization and Element Cycling Functions of Hydrothermarchaeota in Hydrothermal Sediment.</title>
        <authorList>
            <person name="Zhou Z."/>
            <person name="Liu Y."/>
            <person name="Xu W."/>
            <person name="Pan J."/>
            <person name="Luo Z.H."/>
            <person name="Li M."/>
        </authorList>
    </citation>
    <scope>NUCLEOTIDE SEQUENCE [LARGE SCALE GENOMIC DNA]</scope>
    <source>
        <strain evidence="12">SpSt-747</strain>
    </source>
</reference>
<evidence type="ECO:0000313" key="12">
    <source>
        <dbReference type="EMBL" id="HGI30846.1"/>
    </source>
</evidence>
<dbReference type="InterPro" id="IPR017459">
    <property type="entry name" value="Glycosyl_Trfase_fam3_N_dom"/>
</dbReference>